<keyword evidence="1" id="KW-0732">Signal</keyword>
<reference evidence="2" key="1">
    <citation type="journal article" date="2023" name="Mol. Phylogenet. Evol.">
        <title>Genome-scale phylogeny and comparative genomics of the fungal order Sordariales.</title>
        <authorList>
            <person name="Hensen N."/>
            <person name="Bonometti L."/>
            <person name="Westerberg I."/>
            <person name="Brannstrom I.O."/>
            <person name="Guillou S."/>
            <person name="Cros-Aarteil S."/>
            <person name="Calhoun S."/>
            <person name="Haridas S."/>
            <person name="Kuo A."/>
            <person name="Mondo S."/>
            <person name="Pangilinan J."/>
            <person name="Riley R."/>
            <person name="LaButti K."/>
            <person name="Andreopoulos B."/>
            <person name="Lipzen A."/>
            <person name="Chen C."/>
            <person name="Yan M."/>
            <person name="Daum C."/>
            <person name="Ng V."/>
            <person name="Clum A."/>
            <person name="Steindorff A."/>
            <person name="Ohm R.A."/>
            <person name="Martin F."/>
            <person name="Silar P."/>
            <person name="Natvig D.O."/>
            <person name="Lalanne C."/>
            <person name="Gautier V."/>
            <person name="Ament-Velasquez S.L."/>
            <person name="Kruys A."/>
            <person name="Hutchinson M.I."/>
            <person name="Powell A.J."/>
            <person name="Barry K."/>
            <person name="Miller A.N."/>
            <person name="Grigoriev I.V."/>
            <person name="Debuchy R."/>
            <person name="Gladieux P."/>
            <person name="Hiltunen Thoren M."/>
            <person name="Johannesson H."/>
        </authorList>
    </citation>
    <scope>NUCLEOTIDE SEQUENCE</scope>
    <source>
        <strain evidence="2">SMH4131-1</strain>
    </source>
</reference>
<proteinExistence type="predicted"/>
<evidence type="ECO:0000313" key="3">
    <source>
        <dbReference type="Proteomes" id="UP001286456"/>
    </source>
</evidence>
<organism evidence="2 3">
    <name type="scientific">Cercophora scortea</name>
    <dbReference type="NCBI Taxonomy" id="314031"/>
    <lineage>
        <taxon>Eukaryota</taxon>
        <taxon>Fungi</taxon>
        <taxon>Dikarya</taxon>
        <taxon>Ascomycota</taxon>
        <taxon>Pezizomycotina</taxon>
        <taxon>Sordariomycetes</taxon>
        <taxon>Sordariomycetidae</taxon>
        <taxon>Sordariales</taxon>
        <taxon>Lasiosphaeriaceae</taxon>
        <taxon>Cercophora</taxon>
    </lineage>
</organism>
<feature type="signal peptide" evidence="1">
    <location>
        <begin position="1"/>
        <end position="19"/>
    </location>
</feature>
<protein>
    <submittedName>
        <fullName evidence="2">Uncharacterized protein</fullName>
    </submittedName>
</protein>
<keyword evidence="3" id="KW-1185">Reference proteome</keyword>
<evidence type="ECO:0000313" key="2">
    <source>
        <dbReference type="EMBL" id="KAK3333721.1"/>
    </source>
</evidence>
<dbReference type="AlphaFoldDB" id="A0AAE0MID6"/>
<feature type="chain" id="PRO_5042047321" evidence="1">
    <location>
        <begin position="20"/>
        <end position="195"/>
    </location>
</feature>
<gene>
    <name evidence="2" type="ORF">B0T19DRAFT_134797</name>
</gene>
<dbReference type="Proteomes" id="UP001286456">
    <property type="component" value="Unassembled WGS sequence"/>
</dbReference>
<evidence type="ECO:0000256" key="1">
    <source>
        <dbReference type="SAM" id="SignalP"/>
    </source>
</evidence>
<accession>A0AAE0MID6</accession>
<name>A0AAE0MID6_9PEZI</name>
<dbReference type="EMBL" id="JAUEPO010000002">
    <property type="protein sequence ID" value="KAK3333721.1"/>
    <property type="molecule type" value="Genomic_DNA"/>
</dbReference>
<comment type="caution">
    <text evidence="2">The sequence shown here is derived from an EMBL/GenBank/DDBJ whole genome shotgun (WGS) entry which is preliminary data.</text>
</comment>
<sequence length="195" mass="22510">MCLHYALPCCWFIVRPVAGCVNVCYHVCTLPRRNRSHTRSPSRENNPCSTKIPDYIQAKNVHIYTRIKTLLRFTHTLSLAVHRLWWRTQPHVDRGPTGPRVSLRMQRTRNSYRLFRNTMLPRSGNAGRQGGNFSSFNRAGANSPEPIQDGIRLQLSKSIRSSGWRMAHVYQLEDLSQPKELSDQEVSLQARLEVQ</sequence>
<reference evidence="2" key="2">
    <citation type="submission" date="2023-06" db="EMBL/GenBank/DDBJ databases">
        <authorList>
            <consortium name="Lawrence Berkeley National Laboratory"/>
            <person name="Haridas S."/>
            <person name="Hensen N."/>
            <person name="Bonometti L."/>
            <person name="Westerberg I."/>
            <person name="Brannstrom I.O."/>
            <person name="Guillou S."/>
            <person name="Cros-Aarteil S."/>
            <person name="Calhoun S."/>
            <person name="Kuo A."/>
            <person name="Mondo S."/>
            <person name="Pangilinan J."/>
            <person name="Riley R."/>
            <person name="Labutti K."/>
            <person name="Andreopoulos B."/>
            <person name="Lipzen A."/>
            <person name="Chen C."/>
            <person name="Yanf M."/>
            <person name="Daum C."/>
            <person name="Ng V."/>
            <person name="Clum A."/>
            <person name="Steindorff A."/>
            <person name="Ohm R."/>
            <person name="Martin F."/>
            <person name="Silar P."/>
            <person name="Natvig D."/>
            <person name="Lalanne C."/>
            <person name="Gautier V."/>
            <person name="Ament-Velasquez S.L."/>
            <person name="Kruys A."/>
            <person name="Hutchinson M.I."/>
            <person name="Powell A.J."/>
            <person name="Barry K."/>
            <person name="Miller A.N."/>
            <person name="Grigoriev I.V."/>
            <person name="Debuchy R."/>
            <person name="Gladieux P."/>
            <person name="Thoren M.H."/>
            <person name="Johannesson H."/>
        </authorList>
    </citation>
    <scope>NUCLEOTIDE SEQUENCE</scope>
    <source>
        <strain evidence="2">SMH4131-1</strain>
    </source>
</reference>